<reference evidence="2 3" key="1">
    <citation type="journal article" date="2012" name="Int. J. Syst. Evol. Microbiol.">
        <title>Vibrio caribbeanicus sp. nov., isolated from the marine sponge Scleritoderma cyanea.</title>
        <authorList>
            <person name="Hoffmann M."/>
            <person name="Monday S.R."/>
            <person name="Allard M.W."/>
            <person name="Strain E.A."/>
            <person name="Whittaker P."/>
            <person name="Naum M."/>
            <person name="McCarthy P.J."/>
            <person name="Lopez J.V."/>
            <person name="Fischer M."/>
            <person name="Brown E.W."/>
        </authorList>
    </citation>
    <scope>NUCLEOTIDE SEQUENCE [LARGE SCALE GENOMIC DNA]</scope>
    <source>
        <strain evidence="2 3">LMG 20546</strain>
    </source>
</reference>
<evidence type="ECO:0000313" key="2">
    <source>
        <dbReference type="EMBL" id="EGA63953.1"/>
    </source>
</evidence>
<feature type="transmembrane region" description="Helical" evidence="1">
    <location>
        <begin position="314"/>
        <end position="331"/>
    </location>
</feature>
<evidence type="ECO:0000313" key="3">
    <source>
        <dbReference type="Proteomes" id="UP000004371"/>
    </source>
</evidence>
<feature type="transmembrane region" description="Helical" evidence="1">
    <location>
        <begin position="287"/>
        <end position="308"/>
    </location>
</feature>
<feature type="transmembrane region" description="Helical" evidence="1">
    <location>
        <begin position="22"/>
        <end position="40"/>
    </location>
</feature>
<feature type="transmembrane region" description="Helical" evidence="1">
    <location>
        <begin position="90"/>
        <end position="112"/>
    </location>
</feature>
<dbReference type="STRING" id="945543.VIBR0546_21195"/>
<dbReference type="NCBIfam" id="NF037962">
    <property type="entry name" value="arsenic_eff"/>
    <property type="match status" value="1"/>
</dbReference>
<feature type="transmembrane region" description="Helical" evidence="1">
    <location>
        <begin position="376"/>
        <end position="398"/>
    </location>
</feature>
<evidence type="ECO:0000256" key="1">
    <source>
        <dbReference type="SAM" id="Phobius"/>
    </source>
</evidence>
<dbReference type="EMBL" id="AEVS01000102">
    <property type="protein sequence ID" value="EGA63953.1"/>
    <property type="molecule type" value="Genomic_DNA"/>
</dbReference>
<dbReference type="RefSeq" id="WP_006881203.1">
    <property type="nucleotide sequence ID" value="NZ_AEVS01000102.1"/>
</dbReference>
<keyword evidence="1" id="KW-0812">Transmembrane</keyword>
<organism evidence="2 3">
    <name type="scientific">Vibrio brasiliensis LMG 20546</name>
    <dbReference type="NCBI Taxonomy" id="945543"/>
    <lineage>
        <taxon>Bacteria</taxon>
        <taxon>Pseudomonadati</taxon>
        <taxon>Pseudomonadota</taxon>
        <taxon>Gammaproteobacteria</taxon>
        <taxon>Vibrionales</taxon>
        <taxon>Vibrionaceae</taxon>
        <taxon>Vibrio</taxon>
        <taxon>Vibrio oreintalis group</taxon>
    </lineage>
</organism>
<gene>
    <name evidence="2" type="ORF">VIBR0546_21195</name>
</gene>
<feature type="transmembrane region" description="Helical" evidence="1">
    <location>
        <begin position="52"/>
        <end position="70"/>
    </location>
</feature>
<keyword evidence="1" id="KW-1133">Transmembrane helix</keyword>
<name>E8LZD4_9VIBR</name>
<feature type="transmembrane region" description="Helical" evidence="1">
    <location>
        <begin position="338"/>
        <end position="356"/>
    </location>
</feature>
<accession>E8LZD4</accession>
<feature type="transmembrane region" description="Helical" evidence="1">
    <location>
        <begin position="237"/>
        <end position="255"/>
    </location>
</feature>
<comment type="caution">
    <text evidence="2">The sequence shown here is derived from an EMBL/GenBank/DDBJ whole genome shotgun (WGS) entry which is preliminary data.</text>
</comment>
<keyword evidence="1" id="KW-0472">Membrane</keyword>
<dbReference type="eggNOG" id="COG2248">
    <property type="taxonomic scope" value="Bacteria"/>
</dbReference>
<feature type="transmembrane region" description="Helical" evidence="1">
    <location>
        <begin position="146"/>
        <end position="165"/>
    </location>
</feature>
<dbReference type="Pfam" id="PF11449">
    <property type="entry name" value="ArsP_2"/>
    <property type="match status" value="1"/>
</dbReference>
<dbReference type="InterPro" id="IPR021552">
    <property type="entry name" value="ArsP_2"/>
</dbReference>
<keyword evidence="3" id="KW-1185">Reference proteome</keyword>
<dbReference type="Proteomes" id="UP000004371">
    <property type="component" value="Unassembled WGS sequence"/>
</dbReference>
<dbReference type="AlphaFoldDB" id="E8LZD4"/>
<dbReference type="OrthoDB" id="3776971at2"/>
<proteinExistence type="predicted"/>
<protein>
    <submittedName>
        <fullName evidence="2">Putative manganese transporter 11 TMS</fullName>
    </submittedName>
</protein>
<sequence>MSSLRLHQILPSWLTLSQFSPAYKRLLLPISLLVLIANPTTRLVSVNTLSDAFWAVSSYVAFTLAVYHYLSGFFSQENKLVNLYQSSRNHQVLFAALLGALPGCGGAIIVTTQFVSGRVGFGAIVAVLTSTMGDAAFLLLASKPDIGFAVIGLGVMVGCISGWVVNEIHADDFLRPQAEQVIGRVSQCQTPTKGFEQRAINLQGVFWKWLLLPATVIALLGSFQIDINQLLGWPEMTIEWLGAALIITSTLLWSLTKEIKDYESTVAEDTKQVSSHPIQKAAQDTNFVTAWVIIAFMAFELVAFFGQVDLATTFAGWGPWMPLMGLIVGLLPGCGPQILVTSLYIAGAAPLSAQLANAISNDGDALFPAIALAPKAALVATIYSAIPAFIVGYGYYLLFEI</sequence>
<feature type="transmembrane region" description="Helical" evidence="1">
    <location>
        <begin position="119"/>
        <end position="140"/>
    </location>
</feature>
<feature type="transmembrane region" description="Helical" evidence="1">
    <location>
        <begin position="205"/>
        <end position="225"/>
    </location>
</feature>